<protein>
    <recommendedName>
        <fullName evidence="5">HTH luxR-type domain-containing protein</fullName>
    </recommendedName>
</protein>
<dbReference type="Pfam" id="PF00196">
    <property type="entry name" value="GerE"/>
    <property type="match status" value="1"/>
</dbReference>
<dbReference type="RefSeq" id="WP_156714387.1">
    <property type="nucleotide sequence ID" value="NZ_WPHG01000005.1"/>
</dbReference>
<dbReference type="CDD" id="cd06170">
    <property type="entry name" value="LuxR_C_like"/>
    <property type="match status" value="1"/>
</dbReference>
<evidence type="ECO:0000313" key="6">
    <source>
        <dbReference type="EMBL" id="MVA99325.1"/>
    </source>
</evidence>
<keyword evidence="3" id="KW-0804">Transcription</keyword>
<dbReference type="Gene3D" id="1.10.10.10">
    <property type="entry name" value="Winged helix-like DNA-binding domain superfamily/Winged helix DNA-binding domain"/>
    <property type="match status" value="1"/>
</dbReference>
<feature type="domain" description="HTH luxR-type" evidence="5">
    <location>
        <begin position="185"/>
        <end position="250"/>
    </location>
</feature>
<organism evidence="6 7">
    <name type="scientific">Nitratireductor arenosus</name>
    <dbReference type="NCBI Taxonomy" id="2682096"/>
    <lineage>
        <taxon>Bacteria</taxon>
        <taxon>Pseudomonadati</taxon>
        <taxon>Pseudomonadota</taxon>
        <taxon>Alphaproteobacteria</taxon>
        <taxon>Hyphomicrobiales</taxon>
        <taxon>Phyllobacteriaceae</taxon>
        <taxon>Nitratireductor</taxon>
    </lineage>
</organism>
<reference evidence="6 7" key="1">
    <citation type="submission" date="2019-12" db="EMBL/GenBank/DDBJ databases">
        <title>Nitratireductor arenosus sp. nov., Isolated from sea sand, Jeju island, South Korea.</title>
        <authorList>
            <person name="Kim W."/>
        </authorList>
    </citation>
    <scope>NUCLEOTIDE SEQUENCE [LARGE SCALE GENOMIC DNA]</scope>
    <source>
        <strain evidence="6 7">CAU 1489</strain>
    </source>
</reference>
<dbReference type="SUPFAM" id="SSF46894">
    <property type="entry name" value="C-terminal effector domain of the bipartite response regulators"/>
    <property type="match status" value="1"/>
</dbReference>
<dbReference type="InterPro" id="IPR036388">
    <property type="entry name" value="WH-like_DNA-bd_sf"/>
</dbReference>
<dbReference type="GO" id="GO:0003677">
    <property type="term" value="F:DNA binding"/>
    <property type="evidence" value="ECO:0007669"/>
    <property type="project" value="UniProtKB-KW"/>
</dbReference>
<dbReference type="PANTHER" id="PTHR44688:SF16">
    <property type="entry name" value="DNA-BINDING TRANSCRIPTIONAL ACTIVATOR DEVR_DOSR"/>
    <property type="match status" value="1"/>
</dbReference>
<feature type="compositionally biased region" description="Low complexity" evidence="4">
    <location>
        <begin position="11"/>
        <end position="20"/>
    </location>
</feature>
<dbReference type="InterPro" id="IPR016032">
    <property type="entry name" value="Sig_transdc_resp-reg_C-effctor"/>
</dbReference>
<evidence type="ECO:0000256" key="4">
    <source>
        <dbReference type="SAM" id="MobiDB-lite"/>
    </source>
</evidence>
<keyword evidence="2" id="KW-0238">DNA-binding</keyword>
<dbReference type="AlphaFoldDB" id="A0A844QJ61"/>
<comment type="caution">
    <text evidence="6">The sequence shown here is derived from an EMBL/GenBank/DDBJ whole genome shotgun (WGS) entry which is preliminary data.</text>
</comment>
<keyword evidence="1" id="KW-0805">Transcription regulation</keyword>
<evidence type="ECO:0000313" key="7">
    <source>
        <dbReference type="Proteomes" id="UP000463224"/>
    </source>
</evidence>
<gene>
    <name evidence="6" type="ORF">GN330_18935</name>
</gene>
<dbReference type="PRINTS" id="PR00038">
    <property type="entry name" value="HTHLUXR"/>
</dbReference>
<dbReference type="PANTHER" id="PTHR44688">
    <property type="entry name" value="DNA-BINDING TRANSCRIPTIONAL ACTIVATOR DEVR_DOSR"/>
    <property type="match status" value="1"/>
</dbReference>
<evidence type="ECO:0000256" key="1">
    <source>
        <dbReference type="ARBA" id="ARBA00023015"/>
    </source>
</evidence>
<feature type="region of interest" description="Disordered" evidence="4">
    <location>
        <begin position="1"/>
        <end position="21"/>
    </location>
</feature>
<keyword evidence="7" id="KW-1185">Reference proteome</keyword>
<dbReference type="Proteomes" id="UP000463224">
    <property type="component" value="Unassembled WGS sequence"/>
</dbReference>
<name>A0A844QJ61_9HYPH</name>
<proteinExistence type="predicted"/>
<evidence type="ECO:0000256" key="2">
    <source>
        <dbReference type="ARBA" id="ARBA00023125"/>
    </source>
</evidence>
<dbReference type="GO" id="GO:0006355">
    <property type="term" value="P:regulation of DNA-templated transcription"/>
    <property type="evidence" value="ECO:0007669"/>
    <property type="project" value="InterPro"/>
</dbReference>
<dbReference type="EMBL" id="WPHG01000005">
    <property type="protein sequence ID" value="MVA99325.1"/>
    <property type="molecule type" value="Genomic_DNA"/>
</dbReference>
<dbReference type="InterPro" id="IPR000792">
    <property type="entry name" value="Tscrpt_reg_LuxR_C"/>
</dbReference>
<sequence length="253" mass="27066">MKQRTAQDGPANPAKARAAADGLDVTQENVATVLETVRKARRLAASAAASFYGLYVETRDRRIPGLATAFDREFPRTSDLSRAICGPAGMAWMATRAETLAPAWWYCETGAQQCPAFPLVSLGHKVPALTPDLPGLALPVFADGGIGGFFILAGRDMAVDDGIVCDLHIRAFSLFRSVARLRLSQLDGTPPMSKREIECLTMTAEGKTSEDIAAALGLSVHTANQYLATTTHKLNAMSRTHAVAKALRLGLIE</sequence>
<dbReference type="SMART" id="SM00421">
    <property type="entry name" value="HTH_LUXR"/>
    <property type="match status" value="1"/>
</dbReference>
<evidence type="ECO:0000259" key="5">
    <source>
        <dbReference type="PROSITE" id="PS50043"/>
    </source>
</evidence>
<accession>A0A844QJ61</accession>
<evidence type="ECO:0000256" key="3">
    <source>
        <dbReference type="ARBA" id="ARBA00023163"/>
    </source>
</evidence>
<dbReference type="PROSITE" id="PS50043">
    <property type="entry name" value="HTH_LUXR_2"/>
    <property type="match status" value="1"/>
</dbReference>